<dbReference type="PROSITE" id="PS50893">
    <property type="entry name" value="ABC_TRANSPORTER_2"/>
    <property type="match status" value="1"/>
</dbReference>
<dbReference type="GO" id="GO:0005524">
    <property type="term" value="F:ATP binding"/>
    <property type="evidence" value="ECO:0007669"/>
    <property type="project" value="UniProtKB-KW"/>
</dbReference>
<keyword evidence="6" id="KW-1185">Reference proteome</keyword>
<dbReference type="InterPro" id="IPR027417">
    <property type="entry name" value="P-loop_NTPase"/>
</dbReference>
<evidence type="ECO:0000256" key="1">
    <source>
        <dbReference type="ARBA" id="ARBA00022448"/>
    </source>
</evidence>
<evidence type="ECO:0000256" key="3">
    <source>
        <dbReference type="ARBA" id="ARBA00022840"/>
    </source>
</evidence>
<dbReference type="Proteomes" id="UP001549119">
    <property type="component" value="Unassembled WGS sequence"/>
</dbReference>
<dbReference type="CDD" id="cd03219">
    <property type="entry name" value="ABC_Mj1267_LivG_branched"/>
    <property type="match status" value="1"/>
</dbReference>
<dbReference type="SMART" id="SM00382">
    <property type="entry name" value="AAA"/>
    <property type="match status" value="1"/>
</dbReference>
<dbReference type="Pfam" id="PF00005">
    <property type="entry name" value="ABC_tran"/>
    <property type="match status" value="1"/>
</dbReference>
<name>A0ABV2NKD6_9HYPH</name>
<dbReference type="EMBL" id="JBEPNW010000002">
    <property type="protein sequence ID" value="MET3866969.1"/>
    <property type="molecule type" value="Genomic_DNA"/>
</dbReference>
<organism evidence="5 6">
    <name type="scientific">Methylobacterium radiotolerans</name>
    <dbReference type="NCBI Taxonomy" id="31998"/>
    <lineage>
        <taxon>Bacteria</taxon>
        <taxon>Pseudomonadati</taxon>
        <taxon>Pseudomonadota</taxon>
        <taxon>Alphaproteobacteria</taxon>
        <taxon>Hyphomicrobiales</taxon>
        <taxon>Methylobacteriaceae</taxon>
        <taxon>Methylobacterium</taxon>
    </lineage>
</organism>
<keyword evidence="2" id="KW-0547">Nucleotide-binding</keyword>
<dbReference type="InterPro" id="IPR003593">
    <property type="entry name" value="AAA+_ATPase"/>
</dbReference>
<evidence type="ECO:0000259" key="4">
    <source>
        <dbReference type="PROSITE" id="PS50893"/>
    </source>
</evidence>
<dbReference type="InterPro" id="IPR003439">
    <property type="entry name" value="ABC_transporter-like_ATP-bd"/>
</dbReference>
<accession>A0ABV2NKD6</accession>
<dbReference type="PANTHER" id="PTHR45772">
    <property type="entry name" value="CONSERVED COMPONENT OF ABC TRANSPORTER FOR NATURAL AMINO ACIDS-RELATED"/>
    <property type="match status" value="1"/>
</dbReference>
<evidence type="ECO:0000313" key="5">
    <source>
        <dbReference type="EMBL" id="MET3866969.1"/>
    </source>
</evidence>
<evidence type="ECO:0000313" key="6">
    <source>
        <dbReference type="Proteomes" id="UP001549119"/>
    </source>
</evidence>
<sequence>MTPLLETRNLSKHFGGLHVTNDVNFALGAGEIHCLIGPNGAGKSTFFRLLLGEYTPERGQILYAGEDITALKPFARIRRGMSVKFQVPGIFPSLSVAHNLEIALQHHLEGASLGAEIRRLLAFLNLTAAASDRAGALSHGQKQWLEIGMAISLKPRLLLLDEPTAGMSPDETFATGEMVQALNRDGVAVLAIEHDMAFVRQIAQRVTVLHVGRIFAQGTTEAIIADERVAAIYLGEADAPPLRSVADA</sequence>
<evidence type="ECO:0000256" key="2">
    <source>
        <dbReference type="ARBA" id="ARBA00022741"/>
    </source>
</evidence>
<keyword evidence="3 5" id="KW-0067">ATP-binding</keyword>
<dbReference type="Gene3D" id="3.40.50.300">
    <property type="entry name" value="P-loop containing nucleotide triphosphate hydrolases"/>
    <property type="match status" value="1"/>
</dbReference>
<dbReference type="SUPFAM" id="SSF52540">
    <property type="entry name" value="P-loop containing nucleoside triphosphate hydrolases"/>
    <property type="match status" value="1"/>
</dbReference>
<comment type="caution">
    <text evidence="5">The sequence shown here is derived from an EMBL/GenBank/DDBJ whole genome shotgun (WGS) entry which is preliminary data.</text>
</comment>
<dbReference type="PANTHER" id="PTHR45772:SF2">
    <property type="entry name" value="ABC TRANSPORTER ATP-BINDING PROTEIN"/>
    <property type="match status" value="1"/>
</dbReference>
<proteinExistence type="predicted"/>
<dbReference type="InterPro" id="IPR051120">
    <property type="entry name" value="ABC_AA/LPS_Transport"/>
</dbReference>
<feature type="domain" description="ABC transporter" evidence="4">
    <location>
        <begin position="5"/>
        <end position="236"/>
    </location>
</feature>
<gene>
    <name evidence="5" type="ORF">ABIC20_004278</name>
</gene>
<protein>
    <submittedName>
        <fullName evidence="5">Branched-chain amino acid transport system ATP-binding protein</fullName>
    </submittedName>
</protein>
<reference evidence="5 6" key="1">
    <citation type="submission" date="2024-06" db="EMBL/GenBank/DDBJ databases">
        <title>Genomics of switchgrass bacterial isolates.</title>
        <authorList>
            <person name="Shade A."/>
        </authorList>
    </citation>
    <scope>NUCLEOTIDE SEQUENCE [LARGE SCALE GENOMIC DNA]</scope>
    <source>
        <strain evidence="5 6">PvP084</strain>
    </source>
</reference>
<keyword evidence="1" id="KW-0813">Transport</keyword>
<dbReference type="RefSeq" id="WP_043074114.1">
    <property type="nucleotide sequence ID" value="NZ_JBEPNV010000001.1"/>
</dbReference>